<accession>A0A812CAB3</accession>
<reference evidence="2" key="1">
    <citation type="submission" date="2021-01" db="EMBL/GenBank/DDBJ databases">
        <authorList>
            <person name="Li R."/>
            <person name="Bekaert M."/>
        </authorList>
    </citation>
    <scope>NUCLEOTIDE SEQUENCE</scope>
    <source>
        <strain evidence="2">Farmed</strain>
    </source>
</reference>
<dbReference type="Proteomes" id="UP000597762">
    <property type="component" value="Unassembled WGS sequence"/>
</dbReference>
<protein>
    <submittedName>
        <fullName evidence="2">Uncharacterized protein</fullName>
    </submittedName>
</protein>
<feature type="compositionally biased region" description="Low complexity" evidence="1">
    <location>
        <begin position="118"/>
        <end position="130"/>
    </location>
</feature>
<evidence type="ECO:0000313" key="3">
    <source>
        <dbReference type="Proteomes" id="UP000597762"/>
    </source>
</evidence>
<feature type="region of interest" description="Disordered" evidence="1">
    <location>
        <begin position="176"/>
        <end position="228"/>
    </location>
</feature>
<feature type="region of interest" description="Disordered" evidence="1">
    <location>
        <begin position="67"/>
        <end position="162"/>
    </location>
</feature>
<comment type="caution">
    <text evidence="2">The sequence shown here is derived from an EMBL/GenBank/DDBJ whole genome shotgun (WGS) entry which is preliminary data.</text>
</comment>
<name>A0A812CAB3_ACAPH</name>
<proteinExistence type="predicted"/>
<feature type="compositionally biased region" description="Low complexity" evidence="1">
    <location>
        <begin position="72"/>
        <end position="85"/>
    </location>
</feature>
<keyword evidence="3" id="KW-1185">Reference proteome</keyword>
<feature type="compositionally biased region" description="Basic and acidic residues" evidence="1">
    <location>
        <begin position="87"/>
        <end position="101"/>
    </location>
</feature>
<evidence type="ECO:0000313" key="2">
    <source>
        <dbReference type="EMBL" id="CAE1255809.1"/>
    </source>
</evidence>
<evidence type="ECO:0000256" key="1">
    <source>
        <dbReference type="SAM" id="MobiDB-lite"/>
    </source>
</evidence>
<feature type="compositionally biased region" description="Basic and acidic residues" evidence="1">
    <location>
        <begin position="209"/>
        <end position="222"/>
    </location>
</feature>
<gene>
    <name evidence="2" type="ORF">SPHA_29832</name>
</gene>
<organism evidence="2 3">
    <name type="scientific">Acanthosepion pharaonis</name>
    <name type="common">Pharaoh cuttlefish</name>
    <name type="synonym">Sepia pharaonis</name>
    <dbReference type="NCBI Taxonomy" id="158019"/>
    <lineage>
        <taxon>Eukaryota</taxon>
        <taxon>Metazoa</taxon>
        <taxon>Spiralia</taxon>
        <taxon>Lophotrochozoa</taxon>
        <taxon>Mollusca</taxon>
        <taxon>Cephalopoda</taxon>
        <taxon>Coleoidea</taxon>
        <taxon>Decapodiformes</taxon>
        <taxon>Sepiida</taxon>
        <taxon>Sepiina</taxon>
        <taxon>Sepiidae</taxon>
        <taxon>Acanthosepion</taxon>
    </lineage>
</organism>
<dbReference type="AlphaFoldDB" id="A0A812CAB3"/>
<dbReference type="EMBL" id="CAHIKZ030001195">
    <property type="protein sequence ID" value="CAE1255809.1"/>
    <property type="molecule type" value="Genomic_DNA"/>
</dbReference>
<sequence length="228" mass="26147">MLLFAAGFPPILYMHPVDSFQLVSLSMSLQWPPIFLLELTAFFSSQTCFCTQQQQLAEKAAVSQKQGQNADTQKQQEQAATKQLQDVPDKEGEKQQQERVAVKQHQQKSDGPSKGAAKQKQLKQQQQLQQQREKRQKLRDQQHEQQRLQAQQELERQKQQLAEKVVQPEQVDVLDLGMEVKQVPPPRPSSLKRGMCEDEEEEEDFINNTKKEMRAGRSKAEKVLSAPA</sequence>